<feature type="compositionally biased region" description="Basic and acidic residues" evidence="1">
    <location>
        <begin position="397"/>
        <end position="413"/>
    </location>
</feature>
<dbReference type="Proteomes" id="UP000887572">
    <property type="component" value="Unplaced"/>
</dbReference>
<proteinExistence type="predicted"/>
<evidence type="ECO:0000313" key="2">
    <source>
        <dbReference type="Proteomes" id="UP000887572"/>
    </source>
</evidence>
<protein>
    <submittedName>
        <fullName evidence="3">Uncharacterized protein</fullName>
    </submittedName>
</protein>
<keyword evidence="2" id="KW-1185">Reference proteome</keyword>
<sequence length="413" mass="43648">MKMASAAEDERGQSARRFWGRRAAAAVIRPCSSTASASERSAAASSSSSSSSPSVFLPSILLFLLFHLFIGPVFHSKSAVVSACFPGGPGSGCCSAPSCGSVPRCTPSSMASSHLSSFSHMAPPPPPIYGHDDDHQHYGGGYDKKGYGGGYETKGYGGSEYREKGEYGGGYDNKEYGGKHGDKGYDKGYGGGYGGDKEYGGGGYGSPYPSANVQYPAYPSNSYVAPPPAYPPINYNNFYPIAPPAMPTTSVYSPYTQPYPATPIQYPATPVQYPAPPYQASESTSLPPYVLQQSLYSSPPGIVPSSSPYSFVDLYQPNLPPQYTADQPYTLPTSSSPDLLVASPYRQPSLSPANGPFVMTLAEPPAFVSAATAAQQPPAGGYSAKVKSTKVLTTLADKSKKDRLEKHSKKNER</sequence>
<evidence type="ECO:0000256" key="1">
    <source>
        <dbReference type="SAM" id="MobiDB-lite"/>
    </source>
</evidence>
<dbReference type="WBParaSite" id="Gr19_v10_g7251.t1">
    <property type="protein sequence ID" value="Gr19_v10_g7251.t1"/>
    <property type="gene ID" value="Gr19_v10_g7251"/>
</dbReference>
<dbReference type="AlphaFoldDB" id="A0A914I4K8"/>
<evidence type="ECO:0000313" key="3">
    <source>
        <dbReference type="WBParaSite" id="Gr19_v10_g7251.t1"/>
    </source>
</evidence>
<organism evidence="2 3">
    <name type="scientific">Globodera rostochiensis</name>
    <name type="common">Golden nematode worm</name>
    <name type="synonym">Heterodera rostochiensis</name>
    <dbReference type="NCBI Taxonomy" id="31243"/>
    <lineage>
        <taxon>Eukaryota</taxon>
        <taxon>Metazoa</taxon>
        <taxon>Ecdysozoa</taxon>
        <taxon>Nematoda</taxon>
        <taxon>Chromadorea</taxon>
        <taxon>Rhabditida</taxon>
        <taxon>Tylenchina</taxon>
        <taxon>Tylenchomorpha</taxon>
        <taxon>Tylenchoidea</taxon>
        <taxon>Heteroderidae</taxon>
        <taxon>Heteroderinae</taxon>
        <taxon>Globodera</taxon>
    </lineage>
</organism>
<feature type="region of interest" description="Disordered" evidence="1">
    <location>
        <begin position="393"/>
        <end position="413"/>
    </location>
</feature>
<name>A0A914I4K8_GLORO</name>
<accession>A0A914I4K8</accession>
<reference evidence="3" key="1">
    <citation type="submission" date="2022-11" db="UniProtKB">
        <authorList>
            <consortium name="WormBaseParasite"/>
        </authorList>
    </citation>
    <scope>IDENTIFICATION</scope>
</reference>